<name>A0A1H2TQN5_9FLAO</name>
<evidence type="ECO:0000256" key="5">
    <source>
        <dbReference type="HAMAP-Rule" id="MF_02126"/>
    </source>
</evidence>
<comment type="caution">
    <text evidence="5">Lacks conserved residue(s) required for the propagation of feature annotation.</text>
</comment>
<dbReference type="InterPro" id="IPR002052">
    <property type="entry name" value="DNA_methylase_N6_adenine_CS"/>
</dbReference>
<dbReference type="InterPro" id="IPR050320">
    <property type="entry name" value="N5-glutamine_MTase"/>
</dbReference>
<reference evidence="8 9" key="1">
    <citation type="submission" date="2016-10" db="EMBL/GenBank/DDBJ databases">
        <authorList>
            <person name="Varghese N."/>
            <person name="Submissions S."/>
        </authorList>
    </citation>
    <scope>NUCLEOTIDE SEQUENCE [LARGE SCALE GENOMIC DNA]</scope>
    <source>
        <strain evidence="8 9">DSM 11449</strain>
    </source>
</reference>
<dbReference type="OrthoDB" id="9800643at2"/>
<organism evidence="8 9">
    <name type="scientific">Capnocytophaga granulosa</name>
    <dbReference type="NCBI Taxonomy" id="45242"/>
    <lineage>
        <taxon>Bacteria</taxon>
        <taxon>Pseudomonadati</taxon>
        <taxon>Bacteroidota</taxon>
        <taxon>Flavobacteriia</taxon>
        <taxon>Flavobacteriales</taxon>
        <taxon>Flavobacteriaceae</taxon>
        <taxon>Capnocytophaga</taxon>
    </lineage>
</organism>
<keyword evidence="2 5" id="KW-0808">Transferase</keyword>
<evidence type="ECO:0000256" key="3">
    <source>
        <dbReference type="ARBA" id="ARBA00022691"/>
    </source>
</evidence>
<evidence type="ECO:0000259" key="7">
    <source>
        <dbReference type="Pfam" id="PF17827"/>
    </source>
</evidence>
<dbReference type="CDD" id="cd02440">
    <property type="entry name" value="AdoMet_MTases"/>
    <property type="match status" value="1"/>
</dbReference>
<dbReference type="InterPro" id="IPR004556">
    <property type="entry name" value="HemK-like"/>
</dbReference>
<dbReference type="NCBIfam" id="TIGR03534">
    <property type="entry name" value="RF_mod_PrmC"/>
    <property type="match status" value="1"/>
</dbReference>
<dbReference type="InterPro" id="IPR029063">
    <property type="entry name" value="SAM-dependent_MTases_sf"/>
</dbReference>
<dbReference type="InterPro" id="IPR019874">
    <property type="entry name" value="RF_methyltr_PrmC"/>
</dbReference>
<dbReference type="GeneID" id="85016357"/>
<dbReference type="PROSITE" id="PS00092">
    <property type="entry name" value="N6_MTASE"/>
    <property type="match status" value="1"/>
</dbReference>
<dbReference type="Pfam" id="PF05175">
    <property type="entry name" value="MTS"/>
    <property type="match status" value="1"/>
</dbReference>
<feature type="domain" description="Release factor glutamine methyltransferase N-terminal" evidence="7">
    <location>
        <begin position="18"/>
        <end position="73"/>
    </location>
</feature>
<gene>
    <name evidence="5" type="primary">prmC</name>
    <name evidence="8" type="ORF">SAMN05444420_102264</name>
</gene>
<dbReference type="AlphaFoldDB" id="A0A1H2TQN5"/>
<dbReference type="Proteomes" id="UP000182771">
    <property type="component" value="Unassembled WGS sequence"/>
</dbReference>
<dbReference type="Gene3D" id="1.10.8.10">
    <property type="entry name" value="DNA helicase RuvA subunit, C-terminal domain"/>
    <property type="match status" value="1"/>
</dbReference>
<evidence type="ECO:0000259" key="6">
    <source>
        <dbReference type="Pfam" id="PF05175"/>
    </source>
</evidence>
<dbReference type="Pfam" id="PF17827">
    <property type="entry name" value="PrmC_N"/>
    <property type="match status" value="1"/>
</dbReference>
<keyword evidence="1 5" id="KW-0489">Methyltransferase</keyword>
<dbReference type="InterPro" id="IPR040758">
    <property type="entry name" value="PrmC_N"/>
</dbReference>
<dbReference type="EC" id="2.1.1.297" evidence="5"/>
<dbReference type="PANTHER" id="PTHR18895">
    <property type="entry name" value="HEMK METHYLTRANSFERASE"/>
    <property type="match status" value="1"/>
</dbReference>
<dbReference type="SUPFAM" id="SSF53335">
    <property type="entry name" value="S-adenosyl-L-methionine-dependent methyltransferases"/>
    <property type="match status" value="1"/>
</dbReference>
<sequence length="282" mass="32184">MTIGNFRASFIREISNYDLPEREGLLRIILEETLGVSAITAMMHNDQEIPHEKTLELKAVCEQLACNIPIQYIYQKASFFGLDLYVDERVLIPRQETEELVDWILTTYARQENLRILDIGTGSGAIAIALKKHLPRAKVTAMDISGEALQVARTNAKRNKAVIELIQQDILQVGDLAAYFDIIVSNPPYVREQEKREIHPNVLEHEPALALFVPDDNPLLFYDKIATIATHNLAPQGRLFFEINQYLGDPMCQMLQQKGFYTELRKDLNGNDRMIMSQLADR</sequence>
<dbReference type="GO" id="GO:0102559">
    <property type="term" value="F:peptide chain release factor N(5)-glutamine methyltransferase activity"/>
    <property type="evidence" value="ECO:0007669"/>
    <property type="project" value="UniProtKB-EC"/>
</dbReference>
<comment type="catalytic activity">
    <reaction evidence="4 5">
        <text>L-glutaminyl-[peptide chain release factor] + S-adenosyl-L-methionine = N(5)-methyl-L-glutaminyl-[peptide chain release factor] + S-adenosyl-L-homocysteine + H(+)</text>
        <dbReference type="Rhea" id="RHEA:42896"/>
        <dbReference type="Rhea" id="RHEA-COMP:10271"/>
        <dbReference type="Rhea" id="RHEA-COMP:10272"/>
        <dbReference type="ChEBI" id="CHEBI:15378"/>
        <dbReference type="ChEBI" id="CHEBI:30011"/>
        <dbReference type="ChEBI" id="CHEBI:57856"/>
        <dbReference type="ChEBI" id="CHEBI:59789"/>
        <dbReference type="ChEBI" id="CHEBI:61891"/>
        <dbReference type="EC" id="2.1.1.297"/>
    </reaction>
</comment>
<keyword evidence="3 5" id="KW-0949">S-adenosyl-L-methionine</keyword>
<feature type="binding site" evidence="5">
    <location>
        <position position="143"/>
    </location>
    <ligand>
        <name>S-adenosyl-L-methionine</name>
        <dbReference type="ChEBI" id="CHEBI:59789"/>
    </ligand>
</feature>
<accession>A0A1H2TQN5</accession>
<dbReference type="NCBIfam" id="TIGR00536">
    <property type="entry name" value="hemK_fam"/>
    <property type="match status" value="1"/>
</dbReference>
<evidence type="ECO:0000313" key="9">
    <source>
        <dbReference type="Proteomes" id="UP000182771"/>
    </source>
</evidence>
<dbReference type="GO" id="GO:0003676">
    <property type="term" value="F:nucleic acid binding"/>
    <property type="evidence" value="ECO:0007669"/>
    <property type="project" value="InterPro"/>
</dbReference>
<feature type="domain" description="Methyltransferase small" evidence="6">
    <location>
        <begin position="107"/>
        <end position="197"/>
    </location>
</feature>
<evidence type="ECO:0000256" key="4">
    <source>
        <dbReference type="ARBA" id="ARBA00048391"/>
    </source>
</evidence>
<feature type="binding site" evidence="5">
    <location>
        <begin position="186"/>
        <end position="189"/>
    </location>
    <ligand>
        <name>substrate</name>
    </ligand>
</feature>
<feature type="binding site" evidence="5">
    <location>
        <position position="186"/>
    </location>
    <ligand>
        <name>S-adenosyl-L-methionine</name>
        <dbReference type="ChEBI" id="CHEBI:59789"/>
    </ligand>
</feature>
<feature type="binding site" evidence="5">
    <location>
        <begin position="120"/>
        <end position="124"/>
    </location>
    <ligand>
        <name>S-adenosyl-L-methionine</name>
        <dbReference type="ChEBI" id="CHEBI:59789"/>
    </ligand>
</feature>
<comment type="caution">
    <text evidence="8">The sequence shown here is derived from an EMBL/GenBank/DDBJ whole genome shotgun (WGS) entry which is preliminary data.</text>
</comment>
<dbReference type="Gene3D" id="3.40.50.150">
    <property type="entry name" value="Vaccinia Virus protein VP39"/>
    <property type="match status" value="1"/>
</dbReference>
<dbReference type="EMBL" id="FNND01000002">
    <property type="protein sequence ID" value="SDW45604.1"/>
    <property type="molecule type" value="Genomic_DNA"/>
</dbReference>
<evidence type="ECO:0000256" key="1">
    <source>
        <dbReference type="ARBA" id="ARBA00022603"/>
    </source>
</evidence>
<evidence type="ECO:0000313" key="8">
    <source>
        <dbReference type="EMBL" id="SDW45604.1"/>
    </source>
</evidence>
<keyword evidence="9" id="KW-1185">Reference proteome</keyword>
<comment type="function">
    <text evidence="5">Methylates the class 1 translation termination release factors RF1/PrfA and RF2/PrfB on the glutamine residue of the universally conserved GGQ motif.</text>
</comment>
<dbReference type="RefSeq" id="WP_016420152.1">
    <property type="nucleotide sequence ID" value="NZ_FNND01000002.1"/>
</dbReference>
<dbReference type="InterPro" id="IPR007848">
    <property type="entry name" value="Small_mtfrase_dom"/>
</dbReference>
<dbReference type="PANTHER" id="PTHR18895:SF74">
    <property type="entry name" value="MTRF1L RELEASE FACTOR GLUTAMINE METHYLTRANSFERASE"/>
    <property type="match status" value="1"/>
</dbReference>
<dbReference type="HAMAP" id="MF_02126">
    <property type="entry name" value="RF_methyltr_PrmC"/>
    <property type="match status" value="1"/>
</dbReference>
<proteinExistence type="inferred from homology"/>
<protein>
    <recommendedName>
        <fullName evidence="5">Release factor glutamine methyltransferase</fullName>
        <shortName evidence="5">RF MTase</shortName>
        <ecNumber evidence="5">2.1.1.297</ecNumber>
    </recommendedName>
    <alternativeName>
        <fullName evidence="5">N5-glutamine methyltransferase PrmC</fullName>
    </alternativeName>
    <alternativeName>
        <fullName evidence="5">Protein-(glutamine-N5) MTase PrmC</fullName>
    </alternativeName>
    <alternativeName>
        <fullName evidence="5">Protein-glutamine N-methyltransferase PrmC</fullName>
    </alternativeName>
</protein>
<comment type="similarity">
    <text evidence="5">Belongs to the protein N5-glutamine methyltransferase family. PrmC subfamily.</text>
</comment>
<dbReference type="GO" id="GO:0032259">
    <property type="term" value="P:methylation"/>
    <property type="evidence" value="ECO:0007669"/>
    <property type="project" value="UniProtKB-KW"/>
</dbReference>
<evidence type="ECO:0000256" key="2">
    <source>
        <dbReference type="ARBA" id="ARBA00022679"/>
    </source>
</evidence>